<comment type="caution">
    <text evidence="2">The sequence shown here is derived from an EMBL/GenBank/DDBJ whole genome shotgun (WGS) entry which is preliminary data.</text>
</comment>
<dbReference type="Proteomes" id="UP001148614">
    <property type="component" value="Unassembled WGS sequence"/>
</dbReference>
<evidence type="ECO:0000313" key="3">
    <source>
        <dbReference type="Proteomes" id="UP001148614"/>
    </source>
</evidence>
<dbReference type="Pfam" id="PF20255">
    <property type="entry name" value="DUF6606"/>
    <property type="match status" value="1"/>
</dbReference>
<feature type="domain" description="DUF6606" evidence="1">
    <location>
        <begin position="18"/>
        <end position="272"/>
    </location>
</feature>
<sequence>MTPNTLASSAKMDLLHAVFNHLVLPPQVPGGQDADVEAISHDVLKRIIRACETIDAVIDSPWSEAFQSLRASLNACVSLNSGRLERSTMLEHFSQLDQTNMLILHVVEQNSALLIRRDTCNSQQCIFEAFETSATSERVLAADGALQWDFPGRSVQVPLDASTESLHSLQANTWKANVSVVETRDTTDPALVTHMLMPLLEAIGSHYQAPVLRKRVRDEVNIQGKDSPWRRLPFWLVLRVAAQRQLSLALGNERGRIGYKFLMCVLLCQLLQESAGKLSPELAMTLRAKICRRMAKLELDKANVQSANAEISELLFTRIGPMIKAIVEEATAQVEATWERFKQETTRHIPKLPLRAPNYALQLSLSHSSEYLSNLLSSSQMRQVRVALLVECALSM</sequence>
<protein>
    <recommendedName>
        <fullName evidence="1">DUF6606 domain-containing protein</fullName>
    </recommendedName>
</protein>
<dbReference type="InterPro" id="IPR046541">
    <property type="entry name" value="DUF6606"/>
</dbReference>
<gene>
    <name evidence="2" type="ORF">NPX13_g7941</name>
</gene>
<organism evidence="2 3">
    <name type="scientific">Xylaria arbuscula</name>
    <dbReference type="NCBI Taxonomy" id="114810"/>
    <lineage>
        <taxon>Eukaryota</taxon>
        <taxon>Fungi</taxon>
        <taxon>Dikarya</taxon>
        <taxon>Ascomycota</taxon>
        <taxon>Pezizomycotina</taxon>
        <taxon>Sordariomycetes</taxon>
        <taxon>Xylariomycetidae</taxon>
        <taxon>Xylariales</taxon>
        <taxon>Xylariaceae</taxon>
        <taxon>Xylaria</taxon>
    </lineage>
</organism>
<evidence type="ECO:0000313" key="2">
    <source>
        <dbReference type="EMBL" id="KAJ3564160.1"/>
    </source>
</evidence>
<reference evidence="2" key="1">
    <citation type="submission" date="2022-07" db="EMBL/GenBank/DDBJ databases">
        <title>Genome Sequence of Xylaria arbuscula.</title>
        <authorList>
            <person name="Buettner E."/>
        </authorList>
    </citation>
    <scope>NUCLEOTIDE SEQUENCE</scope>
    <source>
        <strain evidence="2">VT107</strain>
    </source>
</reference>
<name>A0A9W8N9J0_9PEZI</name>
<evidence type="ECO:0000259" key="1">
    <source>
        <dbReference type="Pfam" id="PF20255"/>
    </source>
</evidence>
<proteinExistence type="predicted"/>
<dbReference type="VEuPathDB" id="FungiDB:F4678DRAFT_455700"/>
<accession>A0A9W8N9J0</accession>
<keyword evidence="3" id="KW-1185">Reference proteome</keyword>
<dbReference type="EMBL" id="JANPWZ010001654">
    <property type="protein sequence ID" value="KAJ3564160.1"/>
    <property type="molecule type" value="Genomic_DNA"/>
</dbReference>
<dbReference type="AlphaFoldDB" id="A0A9W8N9J0"/>